<organism evidence="6">
    <name type="scientific">Verticillium alfalfae (strain VaMs.102 / ATCC MYA-4576 / FGSC 10136)</name>
    <name type="common">Verticillium wilt of alfalfa</name>
    <name type="synonym">Verticillium albo-atrum</name>
    <dbReference type="NCBI Taxonomy" id="526221"/>
    <lineage>
        <taxon>Eukaryota</taxon>
        <taxon>Fungi</taxon>
        <taxon>Dikarya</taxon>
        <taxon>Ascomycota</taxon>
        <taxon>Pezizomycotina</taxon>
        <taxon>Sordariomycetes</taxon>
        <taxon>Hypocreomycetidae</taxon>
        <taxon>Glomerellales</taxon>
        <taxon>Plectosphaerellaceae</taxon>
        <taxon>Verticillium</taxon>
    </lineage>
</organism>
<dbReference type="KEGG" id="val:VDBG_10202"/>
<dbReference type="InterPro" id="IPR016169">
    <property type="entry name" value="FAD-bd_PCMH_sub2"/>
</dbReference>
<evidence type="ECO:0000313" key="6">
    <source>
        <dbReference type="Proteomes" id="UP000008698"/>
    </source>
</evidence>
<dbReference type="PANTHER" id="PTHR13878">
    <property type="entry name" value="GULONOLACTONE OXIDASE"/>
    <property type="match status" value="1"/>
</dbReference>
<keyword evidence="3" id="KW-0732">Signal</keyword>
<dbReference type="Gene3D" id="3.30.465.10">
    <property type="match status" value="2"/>
</dbReference>
<evidence type="ECO:0000256" key="1">
    <source>
        <dbReference type="ARBA" id="ARBA00005466"/>
    </source>
</evidence>
<accession>C9SZ77</accession>
<gene>
    <name evidence="5" type="ORF">VDBG_10202</name>
</gene>
<dbReference type="OrthoDB" id="9983560at2759"/>
<keyword evidence="2" id="KW-0560">Oxidoreductase</keyword>
<dbReference type="Proteomes" id="UP000008698">
    <property type="component" value="Unassembled WGS sequence"/>
</dbReference>
<evidence type="ECO:0000256" key="3">
    <source>
        <dbReference type="SAM" id="SignalP"/>
    </source>
</evidence>
<dbReference type="OMA" id="EVINWED"/>
<evidence type="ECO:0000259" key="4">
    <source>
        <dbReference type="Pfam" id="PF08031"/>
    </source>
</evidence>
<dbReference type="GeneID" id="9536633"/>
<dbReference type="eggNOG" id="ENOG502R8I5">
    <property type="taxonomic scope" value="Eukaryota"/>
</dbReference>
<name>C9SZ77_VERA1</name>
<sequence length="320" mass="35283">MKSFFVHAILAATAWAAPELVARGQSCKCFPGDACWPSTAQWNALNTTVSGRLIATTPLGSPCHDPTYDAAKCADLQSKWQFSEIHMDSSSSVMAPFFANQSCDPFQPRERPCTLGNYVVYAVDARTPGDIQAAIIFAKKFNIRFVVRNTGHDYNGRSTGRHCQYGGRLIPRASITNITSYTRLIGNTEGAIFIGVGTDVSSFGSKIQNSVVPAWRKTLVHATITTPWSFQAPWADMIANQNLMTNKLIPAIEKLTPGGGVYQNEADFRQPRWQQEFFGANYNNLLCIKKERDPEGFFYALNGVGSEAWTIASNGRMCRA</sequence>
<feature type="signal peptide" evidence="3">
    <location>
        <begin position="1"/>
        <end position="16"/>
    </location>
</feature>
<dbReference type="Pfam" id="PF08031">
    <property type="entry name" value="BBE"/>
    <property type="match status" value="1"/>
</dbReference>
<reference evidence="6" key="1">
    <citation type="journal article" date="2011" name="PLoS Pathog.">
        <title>Comparative genomics yields insights into niche adaptation of plant vascular wilt pathogens.</title>
        <authorList>
            <person name="Klosterman S.J."/>
            <person name="Subbarao K.V."/>
            <person name="Kang S."/>
            <person name="Veronese P."/>
            <person name="Gold S.E."/>
            <person name="Thomma B.P.H.J."/>
            <person name="Chen Z."/>
            <person name="Henrissat B."/>
            <person name="Lee Y.-H."/>
            <person name="Park J."/>
            <person name="Garcia-Pedrajas M.D."/>
            <person name="Barbara D.J."/>
            <person name="Anchieta A."/>
            <person name="de Jonge R."/>
            <person name="Santhanam P."/>
            <person name="Maruthachalam K."/>
            <person name="Atallah Z."/>
            <person name="Amyotte S.G."/>
            <person name="Paz Z."/>
            <person name="Inderbitzin P."/>
            <person name="Hayes R.J."/>
            <person name="Heiman D.I."/>
            <person name="Young S."/>
            <person name="Zeng Q."/>
            <person name="Engels R."/>
            <person name="Galagan J."/>
            <person name="Cuomo C.A."/>
            <person name="Dobinson K.F."/>
            <person name="Ma L.-J."/>
        </authorList>
    </citation>
    <scope>NUCLEOTIDE SEQUENCE [LARGE SCALE GENOMIC DNA]</scope>
    <source>
        <strain evidence="6">VaMs.102 / ATCC MYA-4576 / FGSC 10136</strain>
    </source>
</reference>
<protein>
    <submittedName>
        <fullName evidence="5">Isoamyl alcohol oxidase</fullName>
    </submittedName>
</protein>
<dbReference type="RefSeq" id="XP_003009830.1">
    <property type="nucleotide sequence ID" value="XM_003009784.1"/>
</dbReference>
<dbReference type="HOGENOM" id="CLU_801929_0_0_1"/>
<proteinExistence type="inferred from homology"/>
<evidence type="ECO:0000313" key="5">
    <source>
        <dbReference type="EMBL" id="EEY24092.1"/>
    </source>
</evidence>
<dbReference type="AlphaFoldDB" id="C9SZ77"/>
<dbReference type="InterPro" id="IPR050432">
    <property type="entry name" value="FAD-linked_Oxidoreductases_BP"/>
</dbReference>
<dbReference type="SUPFAM" id="SSF56176">
    <property type="entry name" value="FAD-binding/transporter-associated domain-like"/>
    <property type="match status" value="1"/>
</dbReference>
<dbReference type="GO" id="GO:0016491">
    <property type="term" value="F:oxidoreductase activity"/>
    <property type="evidence" value="ECO:0007669"/>
    <property type="project" value="UniProtKB-KW"/>
</dbReference>
<comment type="similarity">
    <text evidence="1">Belongs to the oxygen-dependent FAD-linked oxidoreductase family.</text>
</comment>
<dbReference type="PANTHER" id="PTHR13878:SF91">
    <property type="entry name" value="FAD BINDING DOMAIN PROTEIN (AFU_ORTHOLOGUE AFUA_6G12070)-RELATED"/>
    <property type="match status" value="1"/>
</dbReference>
<keyword evidence="6" id="KW-1185">Reference proteome</keyword>
<dbReference type="GO" id="GO:0050660">
    <property type="term" value="F:flavin adenine dinucleotide binding"/>
    <property type="evidence" value="ECO:0007669"/>
    <property type="project" value="InterPro"/>
</dbReference>
<feature type="chain" id="PRO_5003001479" evidence="3">
    <location>
        <begin position="17"/>
        <end position="320"/>
    </location>
</feature>
<dbReference type="InterPro" id="IPR012951">
    <property type="entry name" value="BBE"/>
</dbReference>
<dbReference type="InterPro" id="IPR036318">
    <property type="entry name" value="FAD-bd_PCMH-like_sf"/>
</dbReference>
<feature type="domain" description="Berberine/berberine-like" evidence="4">
    <location>
        <begin position="261"/>
        <end position="304"/>
    </location>
</feature>
<evidence type="ECO:0000256" key="2">
    <source>
        <dbReference type="ARBA" id="ARBA00023002"/>
    </source>
</evidence>
<dbReference type="EMBL" id="DS985234">
    <property type="protein sequence ID" value="EEY24092.1"/>
    <property type="molecule type" value="Genomic_DNA"/>
</dbReference>